<evidence type="ECO:0000313" key="5">
    <source>
        <dbReference type="Proteomes" id="UP000564629"/>
    </source>
</evidence>
<dbReference type="AlphaFoldDB" id="A0A7W8SC84"/>
<accession>A0A7W8SC84</accession>
<reference evidence="4 5" key="1">
    <citation type="submission" date="2020-08" db="EMBL/GenBank/DDBJ databases">
        <title>Sequencing the genomes of 1000 actinobacteria strains.</title>
        <authorList>
            <person name="Klenk H.-P."/>
        </authorList>
    </citation>
    <scope>NUCLEOTIDE SEQUENCE [LARGE SCALE GENOMIC DNA]</scope>
    <source>
        <strain evidence="4 5">DSM 9581</strain>
    </source>
</reference>
<dbReference type="InterPro" id="IPR016181">
    <property type="entry name" value="Acyl_CoA_acyltransferase"/>
</dbReference>
<dbReference type="SUPFAM" id="SSF55729">
    <property type="entry name" value="Acyl-CoA N-acyltransferases (Nat)"/>
    <property type="match status" value="1"/>
</dbReference>
<keyword evidence="1 4" id="KW-0808">Transferase</keyword>
<dbReference type="Pfam" id="PF00583">
    <property type="entry name" value="Acetyltransf_1"/>
    <property type="match status" value="1"/>
</dbReference>
<gene>
    <name evidence="4" type="ORF">HNR08_000333</name>
</gene>
<dbReference type="InterPro" id="IPR000182">
    <property type="entry name" value="GNAT_dom"/>
</dbReference>
<dbReference type="EMBL" id="JACHDN010000001">
    <property type="protein sequence ID" value="MBB5471597.1"/>
    <property type="molecule type" value="Genomic_DNA"/>
</dbReference>
<keyword evidence="2" id="KW-0012">Acyltransferase</keyword>
<dbReference type="PANTHER" id="PTHR43877">
    <property type="entry name" value="AMINOALKYLPHOSPHONATE N-ACETYLTRANSFERASE-RELATED-RELATED"/>
    <property type="match status" value="1"/>
</dbReference>
<organism evidence="4 5">
    <name type="scientific">Cellulomonas hominis</name>
    <dbReference type="NCBI Taxonomy" id="156981"/>
    <lineage>
        <taxon>Bacteria</taxon>
        <taxon>Bacillati</taxon>
        <taxon>Actinomycetota</taxon>
        <taxon>Actinomycetes</taxon>
        <taxon>Micrococcales</taxon>
        <taxon>Cellulomonadaceae</taxon>
        <taxon>Cellulomonas</taxon>
    </lineage>
</organism>
<name>A0A7W8SC84_9CELL</name>
<sequence length="172" mass="19592">MSEQRREHVVRPAEPQDAAGIARVHVQTWQQAYADLVPASYLSSLDVERRTQVWQRDLASGSRIRAWVATAGDDVVGFISLGPSLDEDAERHALQVYAIYLEPDMWGSGAARELLRTALADVPPRIPVTLWVFAENERARHFYRRHGFQPDGTERTEEVGGADLLQIRYRRR</sequence>
<dbReference type="CDD" id="cd04301">
    <property type="entry name" value="NAT_SF"/>
    <property type="match status" value="1"/>
</dbReference>
<dbReference type="PROSITE" id="PS51186">
    <property type="entry name" value="GNAT"/>
    <property type="match status" value="1"/>
</dbReference>
<dbReference type="GO" id="GO:0016747">
    <property type="term" value="F:acyltransferase activity, transferring groups other than amino-acyl groups"/>
    <property type="evidence" value="ECO:0007669"/>
    <property type="project" value="InterPro"/>
</dbReference>
<dbReference type="RefSeq" id="WP_146839377.1">
    <property type="nucleotide sequence ID" value="NZ_BJVQ01000052.1"/>
</dbReference>
<comment type="caution">
    <text evidence="4">The sequence shown here is derived from an EMBL/GenBank/DDBJ whole genome shotgun (WGS) entry which is preliminary data.</text>
</comment>
<dbReference type="Gene3D" id="3.40.630.30">
    <property type="match status" value="1"/>
</dbReference>
<protein>
    <submittedName>
        <fullName evidence="4">RimJ/RimL family protein N-acetyltransferase</fullName>
    </submittedName>
</protein>
<dbReference type="OrthoDB" id="5243635at2"/>
<dbReference type="Proteomes" id="UP000564629">
    <property type="component" value="Unassembled WGS sequence"/>
</dbReference>
<dbReference type="InterPro" id="IPR050832">
    <property type="entry name" value="Bact_Acetyltransf"/>
</dbReference>
<evidence type="ECO:0000259" key="3">
    <source>
        <dbReference type="PROSITE" id="PS51186"/>
    </source>
</evidence>
<evidence type="ECO:0000256" key="2">
    <source>
        <dbReference type="ARBA" id="ARBA00023315"/>
    </source>
</evidence>
<evidence type="ECO:0000313" key="4">
    <source>
        <dbReference type="EMBL" id="MBB5471597.1"/>
    </source>
</evidence>
<evidence type="ECO:0000256" key="1">
    <source>
        <dbReference type="ARBA" id="ARBA00022679"/>
    </source>
</evidence>
<feature type="domain" description="N-acetyltransferase" evidence="3">
    <location>
        <begin position="8"/>
        <end position="170"/>
    </location>
</feature>
<proteinExistence type="predicted"/>